<gene>
    <name evidence="2" type="ORF">FIV42_06945</name>
</gene>
<dbReference type="Proteomes" id="UP000315995">
    <property type="component" value="Chromosome"/>
</dbReference>
<dbReference type="GO" id="GO:0003677">
    <property type="term" value="F:DNA binding"/>
    <property type="evidence" value="ECO:0007669"/>
    <property type="project" value="InterPro"/>
</dbReference>
<dbReference type="AlphaFoldDB" id="A0A4Y6Q2U7"/>
<evidence type="ECO:0000256" key="1">
    <source>
        <dbReference type="ARBA" id="ARBA00002333"/>
    </source>
</evidence>
<dbReference type="EMBL" id="CP041186">
    <property type="protein sequence ID" value="QDG54852.1"/>
    <property type="molecule type" value="Genomic_DNA"/>
</dbReference>
<organism evidence="2 3">
    <name type="scientific">Persicimonas caeni</name>
    <dbReference type="NCBI Taxonomy" id="2292766"/>
    <lineage>
        <taxon>Bacteria</taxon>
        <taxon>Deltaproteobacteria</taxon>
        <taxon>Bradymonadales</taxon>
        <taxon>Bradymonadaceae</taxon>
        <taxon>Persicimonas</taxon>
    </lineage>
</organism>
<evidence type="ECO:0000313" key="3">
    <source>
        <dbReference type="Proteomes" id="UP000315995"/>
    </source>
</evidence>
<sequence length="68" mass="7553">MKALKEAEENGDIQQAYAGTNKAAATRVRKAFLQAKKAFHEARQEIQAIKKGDEDAREDVPTFFGGEE</sequence>
<accession>A0A5B8YE71</accession>
<comment type="function">
    <text evidence="1">Might have a role analogous to that of eukaryotic histone proteins.</text>
</comment>
<accession>A0A4Y6Q2U7</accession>
<dbReference type="OrthoDB" id="9942701at2"/>
<dbReference type="Pfam" id="PF07432">
    <property type="entry name" value="Hc1"/>
    <property type="match status" value="1"/>
</dbReference>
<proteinExistence type="predicted"/>
<dbReference type="InterPro" id="IPR010886">
    <property type="entry name" value="Hc1"/>
</dbReference>
<keyword evidence="3" id="KW-1185">Reference proteome</keyword>
<evidence type="ECO:0000313" key="2">
    <source>
        <dbReference type="EMBL" id="QDG54852.1"/>
    </source>
</evidence>
<dbReference type="GO" id="GO:0030527">
    <property type="term" value="F:structural constituent of chromatin"/>
    <property type="evidence" value="ECO:0007669"/>
    <property type="project" value="InterPro"/>
</dbReference>
<protein>
    <submittedName>
        <fullName evidence="2">Uncharacterized protein</fullName>
    </submittedName>
</protein>
<reference evidence="2 3" key="1">
    <citation type="submission" date="2019-06" db="EMBL/GenBank/DDBJ databases">
        <title>Persicimonas caeni gen. nov., sp. nov., a predatory bacterium isolated from solar saltern.</title>
        <authorList>
            <person name="Wang S."/>
        </authorList>
    </citation>
    <scope>NUCLEOTIDE SEQUENCE [LARGE SCALE GENOMIC DNA]</scope>
    <source>
        <strain evidence="2 3">YN101</strain>
    </source>
</reference>
<name>A0A4Y6Q2U7_PERCE</name>